<dbReference type="NCBIfam" id="TIGR00382">
    <property type="entry name" value="clpX"/>
    <property type="match status" value="1"/>
</dbReference>
<evidence type="ECO:0000313" key="7">
    <source>
        <dbReference type="EMBL" id="CAD7223154.1"/>
    </source>
</evidence>
<dbReference type="GO" id="GO:0051603">
    <property type="term" value="P:proteolysis involved in protein catabolic process"/>
    <property type="evidence" value="ECO:0007669"/>
    <property type="project" value="TreeGrafter"/>
</dbReference>
<dbReference type="InterPro" id="IPR059067">
    <property type="entry name" value="Znf_ribbon_CLPX-like"/>
</dbReference>
<feature type="compositionally biased region" description="Basic and acidic residues" evidence="6">
    <location>
        <begin position="86"/>
        <end position="99"/>
    </location>
</feature>
<keyword evidence="5" id="KW-0143">Chaperone</keyword>
<dbReference type="OrthoDB" id="1721884at2759"/>
<dbReference type="GO" id="GO:0008270">
    <property type="term" value="F:zinc ion binding"/>
    <property type="evidence" value="ECO:0007669"/>
    <property type="project" value="InterPro"/>
</dbReference>
<evidence type="ECO:0000256" key="3">
    <source>
        <dbReference type="ARBA" id="ARBA00022833"/>
    </source>
</evidence>
<dbReference type="NCBIfam" id="NF003745">
    <property type="entry name" value="PRK05342.1"/>
    <property type="match status" value="1"/>
</dbReference>
<feature type="region of interest" description="Disordered" evidence="6">
    <location>
        <begin position="241"/>
        <end position="287"/>
    </location>
</feature>
<dbReference type="SMART" id="SM00382">
    <property type="entry name" value="AAA"/>
    <property type="match status" value="1"/>
</dbReference>
<dbReference type="Pfam" id="PF26040">
    <property type="entry name" value="Zn_ribbon_CLPX_N"/>
    <property type="match status" value="1"/>
</dbReference>
<dbReference type="AlphaFoldDB" id="A0A7R8W2J2"/>
<dbReference type="GO" id="GO:0016887">
    <property type="term" value="F:ATP hydrolysis activity"/>
    <property type="evidence" value="ECO:0007669"/>
    <property type="project" value="InterPro"/>
</dbReference>
<dbReference type="InterPro" id="IPR059188">
    <property type="entry name" value="Znf_CLPX-like"/>
</dbReference>
<name>A0A7R8W2J2_9CRUS</name>
<organism evidence="7">
    <name type="scientific">Cyprideis torosa</name>
    <dbReference type="NCBI Taxonomy" id="163714"/>
    <lineage>
        <taxon>Eukaryota</taxon>
        <taxon>Metazoa</taxon>
        <taxon>Ecdysozoa</taxon>
        <taxon>Arthropoda</taxon>
        <taxon>Crustacea</taxon>
        <taxon>Oligostraca</taxon>
        <taxon>Ostracoda</taxon>
        <taxon>Podocopa</taxon>
        <taxon>Podocopida</taxon>
        <taxon>Cytherocopina</taxon>
        <taxon>Cytheroidea</taxon>
        <taxon>Cytherideidae</taxon>
        <taxon>Cyprideis</taxon>
    </lineage>
</organism>
<evidence type="ECO:0000256" key="2">
    <source>
        <dbReference type="ARBA" id="ARBA00022741"/>
    </source>
</evidence>
<dbReference type="Gene3D" id="3.40.50.300">
    <property type="entry name" value="P-loop containing nucleotide triphosphate hydrolases"/>
    <property type="match status" value="1"/>
</dbReference>
<dbReference type="InterPro" id="IPR019489">
    <property type="entry name" value="Clp_ATPase_C"/>
</dbReference>
<dbReference type="SMART" id="SM01086">
    <property type="entry name" value="ClpB_D2-small"/>
    <property type="match status" value="1"/>
</dbReference>
<keyword evidence="1" id="KW-0479">Metal-binding</keyword>
<feature type="region of interest" description="Disordered" evidence="6">
    <location>
        <begin position="54"/>
        <end position="140"/>
    </location>
</feature>
<dbReference type="FunFam" id="3.40.50.300:FF:000378">
    <property type="entry name" value="ATP-dependent Clp protease ATP-binding subunit clpX-like, mitochondrial"/>
    <property type="match status" value="1"/>
</dbReference>
<feature type="compositionally biased region" description="Polar residues" evidence="6">
    <location>
        <begin position="76"/>
        <end position="85"/>
    </location>
</feature>
<dbReference type="EMBL" id="OB660160">
    <property type="protein sequence ID" value="CAD7223154.1"/>
    <property type="molecule type" value="Genomic_DNA"/>
</dbReference>
<keyword evidence="2" id="KW-0547">Nucleotide-binding</keyword>
<dbReference type="GO" id="GO:0005759">
    <property type="term" value="C:mitochondrial matrix"/>
    <property type="evidence" value="ECO:0007669"/>
    <property type="project" value="TreeGrafter"/>
</dbReference>
<protein>
    <submittedName>
        <fullName evidence="7">Uncharacterized protein</fullName>
    </submittedName>
</protein>
<proteinExistence type="predicted"/>
<reference evidence="7" key="1">
    <citation type="submission" date="2020-11" db="EMBL/GenBank/DDBJ databases">
        <authorList>
            <person name="Tran Van P."/>
        </authorList>
    </citation>
    <scope>NUCLEOTIDE SEQUENCE</scope>
</reference>
<dbReference type="Pfam" id="PF07724">
    <property type="entry name" value="AAA_2"/>
    <property type="match status" value="1"/>
</dbReference>
<feature type="region of interest" description="Disordered" evidence="6">
    <location>
        <begin position="620"/>
        <end position="640"/>
    </location>
</feature>
<dbReference type="FunFam" id="1.10.8.60:FF:000002">
    <property type="entry name" value="ATP-dependent Clp protease ATP-binding subunit ClpX"/>
    <property type="match status" value="1"/>
</dbReference>
<dbReference type="PANTHER" id="PTHR48102">
    <property type="entry name" value="ATP-DEPENDENT CLP PROTEASE ATP-BINDING SUBUNIT CLPX-LIKE, MITOCHONDRIAL-RELATED"/>
    <property type="match status" value="1"/>
</dbReference>
<dbReference type="InterPro" id="IPR003593">
    <property type="entry name" value="AAA+_ATPase"/>
</dbReference>
<evidence type="ECO:0000256" key="4">
    <source>
        <dbReference type="ARBA" id="ARBA00022840"/>
    </source>
</evidence>
<keyword evidence="3" id="KW-0862">Zinc</keyword>
<dbReference type="Pfam" id="PF10431">
    <property type="entry name" value="ClpB_D2-small"/>
    <property type="match status" value="1"/>
</dbReference>
<sequence>MAVHSRGVVLFSRSFLSRNLATWQIPCNSGLNSRNYGRPLSSTTPLVARGNNFFGGGGFSSGGGGKGDDEDPGKRQGSSTVQNSGNDKDGPPSDPDKSDTTPSPPSGDGKFRGFTRGRRGTGGSGGKEPPSSDGGDGDGGGQLKCPKCGDPCTHVETFVSSTRFVKCESCHHFFVVLSDVDARKGLRERETIQDKVAGPLHKAPPPPRKIYEYLNHFVVGQEHAKKVLSVAVYNHYKRIHKNMPQRKDEPESEQQSYSQKALGVSPGSTGGEPKHAGPHGGEGSSILDHRDHKLKLEKSNLLLLGPTGSGKTLLAQTVAVCLDVPFAICDCTTLTQAGYVGEDIESVIAKLLQDANYNAERAQSGIVFLDEVDKIGAVPGIHQLRDVGGEGVQQGMLKMLEGTIVNVPERSSPRKLRGESIQVDTTNILFVASGAFNGLDRIVSRRKNEKYLGFGAPVISSPGRRAASEAAVAQMTEHQQSEDENAERDAFLRMVEARDLIEFGMIPEFVGRFPMVVPFHSLTEDMLVLILTEPQNALVPQYQALFGMDNVELTFTPEALRAIAKQATTKKTGARGLRAIMESLLLEAMFEVPGSDIVGVHITEEVVNGKAKAIYLKQGEKEAEGSAGDGDVQARVSASD</sequence>
<gene>
    <name evidence="7" type="ORF">CTOB1V02_LOCUS1148</name>
</gene>
<keyword evidence="4" id="KW-0067">ATP-binding</keyword>
<dbReference type="InterPro" id="IPR004487">
    <property type="entry name" value="Clp_protease_ATP-bd_su_ClpX"/>
</dbReference>
<evidence type="ECO:0000256" key="1">
    <source>
        <dbReference type="ARBA" id="ARBA00022723"/>
    </source>
</evidence>
<dbReference type="InterPro" id="IPR027417">
    <property type="entry name" value="P-loop_NTPase"/>
</dbReference>
<dbReference type="SUPFAM" id="SSF52540">
    <property type="entry name" value="P-loop containing nucleoside triphosphate hydrolases"/>
    <property type="match status" value="1"/>
</dbReference>
<dbReference type="InterPro" id="IPR003959">
    <property type="entry name" value="ATPase_AAA_core"/>
</dbReference>
<dbReference type="GO" id="GO:0140662">
    <property type="term" value="F:ATP-dependent protein folding chaperone"/>
    <property type="evidence" value="ECO:0007669"/>
    <property type="project" value="InterPro"/>
</dbReference>
<dbReference type="GO" id="GO:0051082">
    <property type="term" value="F:unfolded protein binding"/>
    <property type="evidence" value="ECO:0007669"/>
    <property type="project" value="InterPro"/>
</dbReference>
<dbReference type="Gene3D" id="1.10.8.60">
    <property type="match status" value="1"/>
</dbReference>
<dbReference type="InterPro" id="IPR050052">
    <property type="entry name" value="ATP-dep_Clp_protease_ClpX"/>
</dbReference>
<accession>A0A7R8W2J2</accession>
<evidence type="ECO:0000256" key="6">
    <source>
        <dbReference type="SAM" id="MobiDB-lite"/>
    </source>
</evidence>
<feature type="compositionally biased region" description="Gly residues" evidence="6">
    <location>
        <begin position="54"/>
        <end position="65"/>
    </location>
</feature>
<dbReference type="GO" id="GO:0005524">
    <property type="term" value="F:ATP binding"/>
    <property type="evidence" value="ECO:0007669"/>
    <property type="project" value="UniProtKB-KW"/>
</dbReference>
<dbReference type="PROSITE" id="PS51902">
    <property type="entry name" value="CLPX_ZB"/>
    <property type="match status" value="1"/>
</dbReference>
<dbReference type="CDD" id="cd19497">
    <property type="entry name" value="RecA-like_ClpX"/>
    <property type="match status" value="1"/>
</dbReference>
<evidence type="ECO:0000256" key="5">
    <source>
        <dbReference type="ARBA" id="ARBA00023186"/>
    </source>
</evidence>
<dbReference type="PANTHER" id="PTHR48102:SF7">
    <property type="entry name" value="ATP-DEPENDENT CLP PROTEASE ATP-BINDING SUBUNIT CLPX-LIKE, MITOCHONDRIAL"/>
    <property type="match status" value="1"/>
</dbReference>
<dbReference type="GO" id="GO:0046983">
    <property type="term" value="F:protein dimerization activity"/>
    <property type="evidence" value="ECO:0007669"/>
    <property type="project" value="InterPro"/>
</dbReference>